<evidence type="ECO:0000313" key="1">
    <source>
        <dbReference type="EMBL" id="OGI75667.1"/>
    </source>
</evidence>
<reference evidence="1 2" key="1">
    <citation type="journal article" date="2016" name="Nat. Commun.">
        <title>Thousands of microbial genomes shed light on interconnected biogeochemical processes in an aquifer system.</title>
        <authorList>
            <person name="Anantharaman K."/>
            <person name="Brown C.T."/>
            <person name="Hug L.A."/>
            <person name="Sharon I."/>
            <person name="Castelle C.J."/>
            <person name="Probst A.J."/>
            <person name="Thomas B.C."/>
            <person name="Singh A."/>
            <person name="Wilkins M.J."/>
            <person name="Karaoz U."/>
            <person name="Brodie E.L."/>
            <person name="Williams K.H."/>
            <person name="Hubbard S.S."/>
            <person name="Banfield J.F."/>
        </authorList>
    </citation>
    <scope>NUCLEOTIDE SEQUENCE [LARGE SCALE GENOMIC DNA]</scope>
</reference>
<organism evidence="1 2">
    <name type="scientific">Candidatus Nomurabacteria bacterium RIFCSPHIGHO2_02_FULL_42_19</name>
    <dbReference type="NCBI Taxonomy" id="1801756"/>
    <lineage>
        <taxon>Bacteria</taxon>
        <taxon>Candidatus Nomuraibacteriota</taxon>
    </lineage>
</organism>
<dbReference type="STRING" id="1801756.A3C67_02650"/>
<name>A0A1F6W179_9BACT</name>
<protein>
    <submittedName>
        <fullName evidence="1">Uncharacterized protein</fullName>
    </submittedName>
</protein>
<dbReference type="Proteomes" id="UP000179275">
    <property type="component" value="Unassembled WGS sequence"/>
</dbReference>
<dbReference type="EMBL" id="MFUG01000016">
    <property type="protein sequence ID" value="OGI75667.1"/>
    <property type="molecule type" value="Genomic_DNA"/>
</dbReference>
<accession>A0A1F6W179</accession>
<proteinExistence type="predicted"/>
<gene>
    <name evidence="1" type="ORF">A3C67_02650</name>
</gene>
<comment type="caution">
    <text evidence="1">The sequence shown here is derived from an EMBL/GenBank/DDBJ whole genome shotgun (WGS) entry which is preliminary data.</text>
</comment>
<sequence length="168" mass="19273">MTKGRGIFKVEAPKKPEREYEIELRKLQAFTPQELDNLLTEVERKSKEGRGLFSRGNLLNGYAIDPKTLKSPQSSRHDNIDLDLASDITTEIAPDHAPSFLELRNLERRIVKGFVYVSVPGFKVPIVKLYLGLEEMGSLVPEHNVKRILWHLKNERKLLPISAEFRVL</sequence>
<dbReference type="AlphaFoldDB" id="A0A1F6W179"/>
<evidence type="ECO:0000313" key="2">
    <source>
        <dbReference type="Proteomes" id="UP000179275"/>
    </source>
</evidence>